<evidence type="ECO:0000256" key="6">
    <source>
        <dbReference type="ARBA" id="ARBA00067087"/>
    </source>
</evidence>
<keyword evidence="3" id="KW-0460">Magnesium</keyword>
<gene>
    <name evidence="9" type="ORF">H7849_06235</name>
</gene>
<evidence type="ECO:0000256" key="1">
    <source>
        <dbReference type="ARBA" id="ARBA00001946"/>
    </source>
</evidence>
<dbReference type="Pfam" id="PF02746">
    <property type="entry name" value="MR_MLE_N"/>
    <property type="match status" value="1"/>
</dbReference>
<dbReference type="InterPro" id="IPR023444">
    <property type="entry name" value="L-Rhamnon_dehydrat"/>
</dbReference>
<evidence type="ECO:0000256" key="2">
    <source>
        <dbReference type="ARBA" id="ARBA00022723"/>
    </source>
</evidence>
<dbReference type="InterPro" id="IPR046945">
    <property type="entry name" value="RHMD-like"/>
</dbReference>
<comment type="similarity">
    <text evidence="4">Belongs to the mandelate racemase/muconate lactonizing enzyme family. RhamD subfamily.</text>
</comment>
<dbReference type="InterPro" id="IPR013341">
    <property type="entry name" value="Mandelate_racemase_N_dom"/>
</dbReference>
<dbReference type="Pfam" id="PF13378">
    <property type="entry name" value="MR_MLE_C"/>
    <property type="match status" value="1"/>
</dbReference>
<dbReference type="SUPFAM" id="SSF51604">
    <property type="entry name" value="Enolase C-terminal domain-like"/>
    <property type="match status" value="1"/>
</dbReference>
<feature type="domain" description="Mandelate racemase/muconate lactonizing enzyme C-terminal" evidence="8">
    <location>
        <begin position="158"/>
        <end position="261"/>
    </location>
</feature>
<dbReference type="KEGG" id="adin:H7849_06235"/>
<accession>A0A7G8BLX2</accession>
<dbReference type="SUPFAM" id="SSF54826">
    <property type="entry name" value="Enolase N-terminal domain-like"/>
    <property type="match status" value="1"/>
</dbReference>
<dbReference type="SFLD" id="SFLDF00554">
    <property type="entry name" value="L-lyxonate_dehydratase"/>
    <property type="match status" value="1"/>
</dbReference>
<keyword evidence="10" id="KW-1185">Reference proteome</keyword>
<dbReference type="Proteomes" id="UP000515312">
    <property type="component" value="Chromosome"/>
</dbReference>
<evidence type="ECO:0000256" key="3">
    <source>
        <dbReference type="ARBA" id="ARBA00022842"/>
    </source>
</evidence>
<dbReference type="EC" id="4.2.1.90" evidence="6"/>
<evidence type="ECO:0000313" key="10">
    <source>
        <dbReference type="Proteomes" id="UP000515312"/>
    </source>
</evidence>
<dbReference type="CDD" id="cd03327">
    <property type="entry name" value="MR_like_2"/>
    <property type="match status" value="1"/>
</dbReference>
<reference evidence="9 10" key="1">
    <citation type="submission" date="2020-08" db="EMBL/GenBank/DDBJ databases">
        <title>Edaphobacter telluris sp. nov. and Acidobacterium dinghuensis sp. nov., two acidobacteria isolated from forest soil.</title>
        <authorList>
            <person name="Fu J."/>
            <person name="Qiu L."/>
        </authorList>
    </citation>
    <scope>NUCLEOTIDE SEQUENCE [LARGE SCALE GENOMIC DNA]</scope>
    <source>
        <strain evidence="9">4Y35</strain>
    </source>
</reference>
<dbReference type="InterPro" id="IPR036849">
    <property type="entry name" value="Enolase-like_C_sf"/>
</dbReference>
<dbReference type="AlphaFoldDB" id="A0A7G8BLX2"/>
<dbReference type="GO" id="GO:0050032">
    <property type="term" value="F:L-rhamnonate dehydratase activity"/>
    <property type="evidence" value="ECO:0007669"/>
    <property type="project" value="UniProtKB-EC"/>
</dbReference>
<protein>
    <recommendedName>
        <fullName evidence="7">L-rhamnonate dehydratase</fullName>
        <ecNumber evidence="6">4.2.1.90</ecNumber>
    </recommendedName>
</protein>
<dbReference type="GO" id="GO:0000287">
    <property type="term" value="F:magnesium ion binding"/>
    <property type="evidence" value="ECO:0007669"/>
    <property type="project" value="TreeGrafter"/>
</dbReference>
<dbReference type="SFLD" id="SFLDS00001">
    <property type="entry name" value="Enolase"/>
    <property type="match status" value="1"/>
</dbReference>
<evidence type="ECO:0000256" key="7">
    <source>
        <dbReference type="ARBA" id="ARBA00074351"/>
    </source>
</evidence>
<dbReference type="PANTHER" id="PTHR13794">
    <property type="entry name" value="ENOLASE SUPERFAMILY, MANDELATE RACEMASE"/>
    <property type="match status" value="1"/>
</dbReference>
<dbReference type="EMBL" id="CP060394">
    <property type="protein sequence ID" value="QNI33542.1"/>
    <property type="molecule type" value="Genomic_DNA"/>
</dbReference>
<comment type="subunit">
    <text evidence="5">Homooctamer; tetramer of dimers.</text>
</comment>
<organism evidence="9 10">
    <name type="scientific">Alloacidobacterium dinghuense</name>
    <dbReference type="NCBI Taxonomy" id="2763107"/>
    <lineage>
        <taxon>Bacteria</taxon>
        <taxon>Pseudomonadati</taxon>
        <taxon>Acidobacteriota</taxon>
        <taxon>Terriglobia</taxon>
        <taxon>Terriglobales</taxon>
        <taxon>Acidobacteriaceae</taxon>
        <taxon>Alloacidobacterium</taxon>
    </lineage>
</organism>
<name>A0A7G8BLX2_9BACT</name>
<dbReference type="RefSeq" id="WP_186745042.1">
    <property type="nucleotide sequence ID" value="NZ_CP060394.1"/>
</dbReference>
<dbReference type="PANTHER" id="PTHR13794:SF58">
    <property type="entry name" value="MITOCHONDRIAL ENOLASE SUPERFAMILY MEMBER 1"/>
    <property type="match status" value="1"/>
</dbReference>
<dbReference type="SFLD" id="SFLDG00179">
    <property type="entry name" value="mandelate_racemase"/>
    <property type="match status" value="1"/>
</dbReference>
<dbReference type="InterPro" id="IPR013342">
    <property type="entry name" value="Mandelate_racemase_C"/>
</dbReference>
<evidence type="ECO:0000256" key="5">
    <source>
        <dbReference type="ARBA" id="ARBA00063011"/>
    </source>
</evidence>
<dbReference type="InterPro" id="IPR034619">
    <property type="entry name" value="L-lyxonate_dehydratase"/>
</dbReference>
<sequence>MKITEVRTRVVEWRGQTVPPQPHFCTNPMDLLQLPADSMAGFRFHGWLIVEIFTDSGHVGIGNAALAPRITKQVIDTYLKPVLIGKDPFDTEFLWQHMYRLTMAFGRKGIGMVAISAIDIAIWDLLGKAINQPVFRLLGGRTKQKVPVYASRLYSQPLDDLAKEAQQYKDRGYKAMKLRFGWGPTDGAAGMQRNVELLRTVREVIGYEIDLMADAYMGWTLDYAQRMLPLIEPFQLRWLEEPVIPDDIGGYAVLKVQNRVPIAGGEHEFTIYGFRQMLEAKALDYIQFDTNRVGGISQARKIAALAEAYSVPVIPHAGQMHNYHIVMASLNSPMAEYFPPVDVEIGNELFWYIFDGEPKAKDGYIDLNDDLPGLGLMISEESLKRFEIIE</sequence>
<dbReference type="Gene3D" id="3.20.20.120">
    <property type="entry name" value="Enolase-like C-terminal domain"/>
    <property type="match status" value="1"/>
</dbReference>
<proteinExistence type="inferred from homology"/>
<dbReference type="FunFam" id="3.20.20.120:FF:000005">
    <property type="entry name" value="Putative L-rhamnonate dehydratase"/>
    <property type="match status" value="1"/>
</dbReference>
<keyword evidence="2" id="KW-0479">Metal-binding</keyword>
<dbReference type="Gene3D" id="3.30.390.10">
    <property type="entry name" value="Enolase-like, N-terminal domain"/>
    <property type="match status" value="1"/>
</dbReference>
<comment type="cofactor">
    <cofactor evidence="1">
        <name>Mg(2+)</name>
        <dbReference type="ChEBI" id="CHEBI:18420"/>
    </cofactor>
</comment>
<dbReference type="GO" id="GO:0016052">
    <property type="term" value="P:carbohydrate catabolic process"/>
    <property type="evidence" value="ECO:0007669"/>
    <property type="project" value="TreeGrafter"/>
</dbReference>
<evidence type="ECO:0000256" key="4">
    <source>
        <dbReference type="ARBA" id="ARBA00061339"/>
    </source>
</evidence>
<dbReference type="InterPro" id="IPR029065">
    <property type="entry name" value="Enolase_C-like"/>
</dbReference>
<evidence type="ECO:0000259" key="8">
    <source>
        <dbReference type="SMART" id="SM00922"/>
    </source>
</evidence>
<evidence type="ECO:0000313" key="9">
    <source>
        <dbReference type="EMBL" id="QNI33542.1"/>
    </source>
</evidence>
<dbReference type="SMART" id="SM00922">
    <property type="entry name" value="MR_MLE"/>
    <property type="match status" value="1"/>
</dbReference>
<dbReference type="InterPro" id="IPR029017">
    <property type="entry name" value="Enolase-like_N"/>
</dbReference>